<protein>
    <submittedName>
        <fullName evidence="2">Stress responsive protein</fullName>
    </submittedName>
</protein>
<keyword evidence="3" id="KW-1185">Reference proteome</keyword>
<organism evidence="2 3">
    <name type="scientific">Desulfomicrobium orale DSM 12838</name>
    <dbReference type="NCBI Taxonomy" id="888061"/>
    <lineage>
        <taxon>Bacteria</taxon>
        <taxon>Pseudomonadati</taxon>
        <taxon>Thermodesulfobacteriota</taxon>
        <taxon>Desulfovibrionia</taxon>
        <taxon>Desulfovibrionales</taxon>
        <taxon>Desulfomicrobiaceae</taxon>
        <taxon>Desulfomicrobium</taxon>
    </lineage>
</organism>
<dbReference type="InterPro" id="IPR013097">
    <property type="entry name" value="Dabb"/>
</dbReference>
<dbReference type="InterPro" id="IPR011008">
    <property type="entry name" value="Dimeric_a/b-barrel"/>
</dbReference>
<evidence type="ECO:0000313" key="2">
    <source>
        <dbReference type="EMBL" id="AMD92863.1"/>
    </source>
</evidence>
<dbReference type="PANTHER" id="PTHR37832">
    <property type="entry name" value="BLL2683 PROTEIN"/>
    <property type="match status" value="1"/>
</dbReference>
<dbReference type="RefSeq" id="WP_066605195.1">
    <property type="nucleotide sequence ID" value="NZ_CP014230.1"/>
</dbReference>
<dbReference type="PANTHER" id="PTHR37832:SF1">
    <property type="entry name" value="STRESS-RESPONSE A_B BARREL DOMAIN-CONTAINING PROTEIN"/>
    <property type="match status" value="1"/>
</dbReference>
<dbReference type="SMART" id="SM00886">
    <property type="entry name" value="Dabb"/>
    <property type="match status" value="1"/>
</dbReference>
<dbReference type="Gene3D" id="3.30.70.100">
    <property type="match status" value="1"/>
</dbReference>
<dbReference type="SUPFAM" id="SSF54909">
    <property type="entry name" value="Dimeric alpha+beta barrel"/>
    <property type="match status" value="1"/>
</dbReference>
<dbReference type="AlphaFoldDB" id="A0A0X8JQV3"/>
<dbReference type="EMBL" id="CP014230">
    <property type="protein sequence ID" value="AMD92863.1"/>
    <property type="molecule type" value="Genomic_DNA"/>
</dbReference>
<feature type="domain" description="Stress-response A/B barrel" evidence="1">
    <location>
        <begin position="2"/>
        <end position="98"/>
    </location>
</feature>
<proteinExistence type="predicted"/>
<sequence length="100" mass="11229">MIGHIVMWKLKEMAEGKGAAENAATMKKMLEALPPVVPMVRTLQVSTDIFASFPEADVVLYTAFDSKEDLQAYQIHPEHQKCVTFISAVVAERRVVDYVF</sequence>
<evidence type="ECO:0000259" key="1">
    <source>
        <dbReference type="PROSITE" id="PS51502"/>
    </source>
</evidence>
<gene>
    <name evidence="2" type="ORF">AXF15_06920</name>
</gene>
<dbReference type="KEGG" id="doa:AXF15_06920"/>
<dbReference type="PROSITE" id="PS51502">
    <property type="entry name" value="S_R_A_B_BARREL"/>
    <property type="match status" value="1"/>
</dbReference>
<reference evidence="3" key="1">
    <citation type="submission" date="2016-02" db="EMBL/GenBank/DDBJ databases">
        <authorList>
            <person name="Holder M.E."/>
            <person name="Ajami N.J."/>
            <person name="Petrosino J.F."/>
        </authorList>
    </citation>
    <scope>NUCLEOTIDE SEQUENCE [LARGE SCALE GENOMIC DNA]</scope>
    <source>
        <strain evidence="3">DSM 12838</strain>
    </source>
</reference>
<accession>A0A0X8JQV3</accession>
<name>A0A0X8JQV3_9BACT</name>
<evidence type="ECO:0000313" key="3">
    <source>
        <dbReference type="Proteomes" id="UP000063964"/>
    </source>
</evidence>
<dbReference type="Proteomes" id="UP000063964">
    <property type="component" value="Chromosome"/>
</dbReference>
<dbReference type="Pfam" id="PF07876">
    <property type="entry name" value="Dabb"/>
    <property type="match status" value="1"/>
</dbReference>
<dbReference type="OrthoDB" id="9808130at2"/>